<feature type="region of interest" description="Disordered" evidence="13">
    <location>
        <begin position="291"/>
        <end position="314"/>
    </location>
</feature>
<dbReference type="InterPro" id="IPR039426">
    <property type="entry name" value="TonB-dep_rcpt-like"/>
</dbReference>
<reference evidence="17 18" key="1">
    <citation type="submission" date="2017-07" db="EMBL/GenBank/DDBJ databases">
        <authorList>
            <person name="Sun Z.S."/>
            <person name="Albrecht U."/>
            <person name="Echele G."/>
            <person name="Lee C.C."/>
        </authorList>
    </citation>
    <scope>NUCLEOTIDE SEQUENCE [LARGE SCALE GENOMIC DNA]</scope>
    <source>
        <strain evidence="17 18">CGMCC 1.12710</strain>
    </source>
</reference>
<dbReference type="GO" id="GO:0006826">
    <property type="term" value="P:iron ion transport"/>
    <property type="evidence" value="ECO:0007669"/>
    <property type="project" value="UniProtKB-KW"/>
</dbReference>
<dbReference type="RefSeq" id="WP_089410941.1">
    <property type="nucleotide sequence ID" value="NZ_FZQA01000001.1"/>
</dbReference>
<dbReference type="PANTHER" id="PTHR32552">
    <property type="entry name" value="FERRICHROME IRON RECEPTOR-RELATED"/>
    <property type="match status" value="1"/>
</dbReference>
<comment type="subcellular location">
    <subcellularLocation>
        <location evidence="1 11">Cell outer membrane</location>
        <topology evidence="1 11">Multi-pass membrane protein</topology>
    </subcellularLocation>
</comment>
<keyword evidence="14" id="KW-0732">Signal</keyword>
<feature type="domain" description="TonB-dependent receptor plug" evidence="16">
    <location>
        <begin position="49"/>
        <end position="158"/>
    </location>
</feature>
<dbReference type="InterPro" id="IPR000531">
    <property type="entry name" value="Beta-barrel_TonB"/>
</dbReference>
<evidence type="ECO:0000313" key="18">
    <source>
        <dbReference type="Proteomes" id="UP000198346"/>
    </source>
</evidence>
<gene>
    <name evidence="17" type="ORF">SAMN06297382_0442</name>
</gene>
<dbReference type="GO" id="GO:0009279">
    <property type="term" value="C:cell outer membrane"/>
    <property type="evidence" value="ECO:0007669"/>
    <property type="project" value="UniProtKB-SubCell"/>
</dbReference>
<keyword evidence="4" id="KW-0410">Iron transport</keyword>
<evidence type="ECO:0000259" key="15">
    <source>
        <dbReference type="Pfam" id="PF00593"/>
    </source>
</evidence>
<dbReference type="SUPFAM" id="SSF56935">
    <property type="entry name" value="Porins"/>
    <property type="match status" value="1"/>
</dbReference>
<dbReference type="PANTHER" id="PTHR32552:SF81">
    <property type="entry name" value="TONB-DEPENDENT OUTER MEMBRANE RECEPTOR"/>
    <property type="match status" value="1"/>
</dbReference>
<dbReference type="OrthoDB" id="7618183at2"/>
<dbReference type="InterPro" id="IPR012910">
    <property type="entry name" value="Plug_dom"/>
</dbReference>
<dbReference type="AlphaFoldDB" id="A0A239PJY2"/>
<feature type="signal peptide" evidence="14">
    <location>
        <begin position="1"/>
        <end position="25"/>
    </location>
</feature>
<evidence type="ECO:0000256" key="14">
    <source>
        <dbReference type="SAM" id="SignalP"/>
    </source>
</evidence>
<evidence type="ECO:0000256" key="1">
    <source>
        <dbReference type="ARBA" id="ARBA00004571"/>
    </source>
</evidence>
<protein>
    <submittedName>
        <fullName evidence="17">Iron complex outermembrane recepter protein</fullName>
    </submittedName>
</protein>
<keyword evidence="7" id="KW-0406">Ion transport</keyword>
<evidence type="ECO:0000259" key="16">
    <source>
        <dbReference type="Pfam" id="PF07715"/>
    </source>
</evidence>
<keyword evidence="3 11" id="KW-1134">Transmembrane beta strand</keyword>
<name>A0A239PJY2_9PROT</name>
<evidence type="ECO:0000256" key="8">
    <source>
        <dbReference type="ARBA" id="ARBA00023077"/>
    </source>
</evidence>
<keyword evidence="8 12" id="KW-0798">TonB box</keyword>
<proteinExistence type="inferred from homology"/>
<keyword evidence="2 11" id="KW-0813">Transport</keyword>
<evidence type="ECO:0000256" key="10">
    <source>
        <dbReference type="ARBA" id="ARBA00023237"/>
    </source>
</evidence>
<dbReference type="EMBL" id="FZQA01000001">
    <property type="protein sequence ID" value="SNT67947.1"/>
    <property type="molecule type" value="Genomic_DNA"/>
</dbReference>
<evidence type="ECO:0000256" key="4">
    <source>
        <dbReference type="ARBA" id="ARBA00022496"/>
    </source>
</evidence>
<evidence type="ECO:0000256" key="6">
    <source>
        <dbReference type="ARBA" id="ARBA00023004"/>
    </source>
</evidence>
<organism evidence="17 18">
    <name type="scientific">Amphiplicatus metriothermophilus</name>
    <dbReference type="NCBI Taxonomy" id="1519374"/>
    <lineage>
        <taxon>Bacteria</taxon>
        <taxon>Pseudomonadati</taxon>
        <taxon>Pseudomonadota</taxon>
        <taxon>Alphaproteobacteria</taxon>
        <taxon>Parvularculales</taxon>
        <taxon>Parvularculaceae</taxon>
        <taxon>Amphiplicatus</taxon>
    </lineage>
</organism>
<evidence type="ECO:0000256" key="9">
    <source>
        <dbReference type="ARBA" id="ARBA00023136"/>
    </source>
</evidence>
<evidence type="ECO:0000256" key="12">
    <source>
        <dbReference type="RuleBase" id="RU003357"/>
    </source>
</evidence>
<keyword evidence="18" id="KW-1185">Reference proteome</keyword>
<evidence type="ECO:0000313" key="17">
    <source>
        <dbReference type="EMBL" id="SNT67947.1"/>
    </source>
</evidence>
<feature type="chain" id="PRO_5012150524" evidence="14">
    <location>
        <begin position="26"/>
        <end position="782"/>
    </location>
</feature>
<feature type="domain" description="TonB-dependent receptor-like beta-barrel" evidence="15">
    <location>
        <begin position="333"/>
        <end position="744"/>
    </location>
</feature>
<dbReference type="InterPro" id="IPR036942">
    <property type="entry name" value="Beta-barrel_TonB_sf"/>
</dbReference>
<dbReference type="Pfam" id="PF07715">
    <property type="entry name" value="Plug"/>
    <property type="match status" value="1"/>
</dbReference>
<evidence type="ECO:0000256" key="11">
    <source>
        <dbReference type="PROSITE-ProRule" id="PRU01360"/>
    </source>
</evidence>
<keyword evidence="10 11" id="KW-0998">Cell outer membrane</keyword>
<keyword evidence="5 11" id="KW-0812">Transmembrane</keyword>
<keyword evidence="9 11" id="KW-0472">Membrane</keyword>
<dbReference type="Proteomes" id="UP000198346">
    <property type="component" value="Unassembled WGS sequence"/>
</dbReference>
<evidence type="ECO:0000256" key="7">
    <source>
        <dbReference type="ARBA" id="ARBA00023065"/>
    </source>
</evidence>
<accession>A0A239PJY2</accession>
<evidence type="ECO:0000256" key="2">
    <source>
        <dbReference type="ARBA" id="ARBA00022448"/>
    </source>
</evidence>
<evidence type="ECO:0000256" key="5">
    <source>
        <dbReference type="ARBA" id="ARBA00022692"/>
    </source>
</evidence>
<comment type="similarity">
    <text evidence="11 12">Belongs to the TonB-dependent receptor family.</text>
</comment>
<evidence type="ECO:0000256" key="13">
    <source>
        <dbReference type="SAM" id="MobiDB-lite"/>
    </source>
</evidence>
<dbReference type="PROSITE" id="PS52016">
    <property type="entry name" value="TONB_DEPENDENT_REC_3"/>
    <property type="match status" value="1"/>
</dbReference>
<evidence type="ECO:0000256" key="3">
    <source>
        <dbReference type="ARBA" id="ARBA00022452"/>
    </source>
</evidence>
<keyword evidence="6" id="KW-0408">Iron</keyword>
<dbReference type="Gene3D" id="2.40.170.20">
    <property type="entry name" value="TonB-dependent receptor, beta-barrel domain"/>
    <property type="match status" value="2"/>
</dbReference>
<sequence>MNSRLLAKASVCALAASLAAPQALAQGAVEAFRDEILVTGTKKAEAENVQDVPLAVTAYGAEQLDALKVRELQTLSYAVPNVQLEDIGTTRGVANFSIRGLATNSSIPSIDPAVGTFVDGVYLGQNGGVVFDIFDLESIEVLRGPQGILFGRNVTGGAVLLNSKRPNLQEFEASFKAAVESGLRGTGLNYYAMGAVSGPIVQDTLGFRLTAYYNDDNGWHKRYLGGPNLPAVISAAGGTLAALQGLGFPIAAVQPDAFEDHGKAETWSVRPQLLWQPTDSVSINIKYERFESEGDGPSSQNHPGFIQPPFDPVSGTTPAPVPSVNFLFSAPKDSFTFSIDQPGNYDVEADSVTVQLDIDVPFGDGRITNIFGWRDSLGTSEGDIDATPFWLFHSFASNEHEQISNEFRYAGRFFDRMDFTAGFYYYTADHVYQENRFILGGFRNLFGGGIQDSRNYGVFGQIDFDLTDDFTLIGGVRYTNEKKSVELANITLNMAPCSIAAGTCTIHFTDEETWKNVTPKVGFRWEPRDDLQVYAHWTEGIRSGGYNFRNTSVVFPIEGFDEEEVDSYEIGFKAQPADGKATINAAFFVNDISDMQREINLSDPIAGVVQIIRNTADATIFGFELESRIFVTDNLIFTGNLGHLDGEYDSVLFDLNSDGVVNDTDLTLEIPRLAPWTYGAGFIHTLDLGATGSLSTRFNWSHRDDNAYTDNNLGILQGADMIDASIALTTFDNRATISIYGQNLLNEVTHGGETQLPLTLGGGSFAPLNKGRIAGVEVQVAF</sequence>
<dbReference type="Pfam" id="PF00593">
    <property type="entry name" value="TonB_dep_Rec_b-barrel"/>
    <property type="match status" value="1"/>
</dbReference>